<evidence type="ECO:0000313" key="3">
    <source>
        <dbReference type="EMBL" id="KAF4637767.1"/>
    </source>
</evidence>
<comment type="caution">
    <text evidence="3">The sequence shown here is derived from an EMBL/GenBank/DDBJ whole genome shotgun (WGS) entry which is preliminary data.</text>
</comment>
<feature type="region of interest" description="Disordered" evidence="1">
    <location>
        <begin position="160"/>
        <end position="181"/>
    </location>
</feature>
<accession>A0A8H4W8F2</accession>
<organism evidence="3 4">
    <name type="scientific">Cudoniella acicularis</name>
    <dbReference type="NCBI Taxonomy" id="354080"/>
    <lineage>
        <taxon>Eukaryota</taxon>
        <taxon>Fungi</taxon>
        <taxon>Dikarya</taxon>
        <taxon>Ascomycota</taxon>
        <taxon>Pezizomycotina</taxon>
        <taxon>Leotiomycetes</taxon>
        <taxon>Helotiales</taxon>
        <taxon>Tricladiaceae</taxon>
        <taxon>Cudoniella</taxon>
    </lineage>
</organism>
<sequence>MGFEIANNYLEETAFIVAIVGTALAITATVLRFVAVRRANRKPTWEDWFSVLATFFFYLICGAASVSLVSYERQKCYRPNKGGSRRILYGASVLAGILGFVKISEGFGAISAGKNELLDPIWATVQQTCSVICCCAPVYKPLIPEIDFLHTLRSFSSRTFGRSTKSGAQPPSDEMGTGPISVSKIWKHSDDWVQLDERSRGTTESQVYP</sequence>
<dbReference type="OrthoDB" id="3535538at2759"/>
<gene>
    <name evidence="3" type="ORF">G7Y89_g311</name>
</gene>
<dbReference type="Proteomes" id="UP000566819">
    <property type="component" value="Unassembled WGS sequence"/>
</dbReference>
<proteinExistence type="predicted"/>
<keyword evidence="2" id="KW-0812">Transmembrane</keyword>
<keyword evidence="4" id="KW-1185">Reference proteome</keyword>
<reference evidence="3 4" key="1">
    <citation type="submission" date="2020-03" db="EMBL/GenBank/DDBJ databases">
        <title>Draft Genome Sequence of Cudoniella acicularis.</title>
        <authorList>
            <person name="Buettner E."/>
            <person name="Kellner H."/>
        </authorList>
    </citation>
    <scope>NUCLEOTIDE SEQUENCE [LARGE SCALE GENOMIC DNA]</scope>
    <source>
        <strain evidence="3 4">DSM 108380</strain>
    </source>
</reference>
<feature type="transmembrane region" description="Helical" evidence="2">
    <location>
        <begin position="14"/>
        <end position="36"/>
    </location>
</feature>
<dbReference type="EMBL" id="JAAMPI010000011">
    <property type="protein sequence ID" value="KAF4637767.1"/>
    <property type="molecule type" value="Genomic_DNA"/>
</dbReference>
<keyword evidence="2" id="KW-1133">Transmembrane helix</keyword>
<name>A0A8H4W8F2_9HELO</name>
<evidence type="ECO:0000256" key="2">
    <source>
        <dbReference type="SAM" id="Phobius"/>
    </source>
</evidence>
<protein>
    <submittedName>
        <fullName evidence="3">Uncharacterized protein</fullName>
    </submittedName>
</protein>
<evidence type="ECO:0000313" key="4">
    <source>
        <dbReference type="Proteomes" id="UP000566819"/>
    </source>
</evidence>
<evidence type="ECO:0000256" key="1">
    <source>
        <dbReference type="SAM" id="MobiDB-lite"/>
    </source>
</evidence>
<feature type="transmembrane region" description="Helical" evidence="2">
    <location>
        <begin position="48"/>
        <end position="71"/>
    </location>
</feature>
<keyword evidence="2" id="KW-0472">Membrane</keyword>
<dbReference type="AlphaFoldDB" id="A0A8H4W8F2"/>